<evidence type="ECO:0000256" key="3">
    <source>
        <dbReference type="ARBA" id="ARBA00022692"/>
    </source>
</evidence>
<dbReference type="Proteomes" id="UP000034108">
    <property type="component" value="Unassembled WGS sequence"/>
</dbReference>
<evidence type="ECO:0000256" key="2">
    <source>
        <dbReference type="ARBA" id="ARBA00022475"/>
    </source>
</evidence>
<dbReference type="InterPro" id="IPR002797">
    <property type="entry name" value="Polysacc_synth"/>
</dbReference>
<gene>
    <name evidence="7" type="ORF">UU49_C0002G0038</name>
</gene>
<keyword evidence="2" id="KW-1003">Cell membrane</keyword>
<dbReference type="Pfam" id="PF01943">
    <property type="entry name" value="Polysacc_synt"/>
    <property type="match status" value="1"/>
</dbReference>
<feature type="transmembrane region" description="Helical" evidence="6">
    <location>
        <begin position="355"/>
        <end position="374"/>
    </location>
</feature>
<evidence type="ECO:0000256" key="6">
    <source>
        <dbReference type="SAM" id="Phobius"/>
    </source>
</evidence>
<evidence type="ECO:0000256" key="4">
    <source>
        <dbReference type="ARBA" id="ARBA00022989"/>
    </source>
</evidence>
<dbReference type="AlphaFoldDB" id="A0A0G0VG26"/>
<comment type="caution">
    <text evidence="7">The sequence shown here is derived from an EMBL/GenBank/DDBJ whole genome shotgun (WGS) entry which is preliminary data.</text>
</comment>
<feature type="transmembrane region" description="Helical" evidence="6">
    <location>
        <begin position="217"/>
        <end position="237"/>
    </location>
</feature>
<evidence type="ECO:0000256" key="5">
    <source>
        <dbReference type="ARBA" id="ARBA00023136"/>
    </source>
</evidence>
<comment type="subcellular location">
    <subcellularLocation>
        <location evidence="1">Cell membrane</location>
        <topology evidence="1">Multi-pass membrane protein</topology>
    </subcellularLocation>
</comment>
<keyword evidence="4 6" id="KW-1133">Transmembrane helix</keyword>
<feature type="transmembrane region" description="Helical" evidence="6">
    <location>
        <begin position="380"/>
        <end position="402"/>
    </location>
</feature>
<name>A0A0G0VG26_9BACT</name>
<evidence type="ECO:0000313" key="8">
    <source>
        <dbReference type="Proteomes" id="UP000034108"/>
    </source>
</evidence>
<feature type="transmembrane region" description="Helical" evidence="6">
    <location>
        <begin position="414"/>
        <end position="432"/>
    </location>
</feature>
<dbReference type="EMBL" id="LCAV01000002">
    <property type="protein sequence ID" value="KKR99924.1"/>
    <property type="molecule type" value="Genomic_DNA"/>
</dbReference>
<evidence type="ECO:0000256" key="1">
    <source>
        <dbReference type="ARBA" id="ARBA00004651"/>
    </source>
</evidence>
<keyword evidence="5 6" id="KW-0472">Membrane</keyword>
<dbReference type="STRING" id="1619048.UU49_C0002G0038"/>
<feature type="transmembrane region" description="Helical" evidence="6">
    <location>
        <begin position="110"/>
        <end position="132"/>
    </location>
</feature>
<feature type="transmembrane region" description="Helical" evidence="6">
    <location>
        <begin position="12"/>
        <end position="34"/>
    </location>
</feature>
<feature type="transmembrane region" description="Helical" evidence="6">
    <location>
        <begin position="84"/>
        <end position="104"/>
    </location>
</feature>
<feature type="transmembrane region" description="Helical" evidence="6">
    <location>
        <begin position="153"/>
        <end position="178"/>
    </location>
</feature>
<reference evidence="7 8" key="1">
    <citation type="journal article" date="2015" name="Nature">
        <title>rRNA introns, odd ribosomes, and small enigmatic genomes across a large radiation of phyla.</title>
        <authorList>
            <person name="Brown C.T."/>
            <person name="Hug L.A."/>
            <person name="Thomas B.C."/>
            <person name="Sharon I."/>
            <person name="Castelle C.J."/>
            <person name="Singh A."/>
            <person name="Wilkins M.J."/>
            <person name="Williams K.H."/>
            <person name="Banfield J.F."/>
        </authorList>
    </citation>
    <scope>NUCLEOTIDE SEQUENCE [LARGE SCALE GENOMIC DNA]</scope>
</reference>
<evidence type="ECO:0000313" key="7">
    <source>
        <dbReference type="EMBL" id="KKR99924.1"/>
    </source>
</evidence>
<dbReference type="InterPro" id="IPR050833">
    <property type="entry name" value="Poly_Biosynth_Transport"/>
</dbReference>
<protein>
    <submittedName>
        <fullName evidence="7">Polysaccharide biosynthesis protein</fullName>
    </submittedName>
</protein>
<organism evidence="7 8">
    <name type="scientific">Candidatus Magasanikbacteria bacterium GW2011_GWC2_41_17</name>
    <dbReference type="NCBI Taxonomy" id="1619048"/>
    <lineage>
        <taxon>Bacteria</taxon>
        <taxon>Candidatus Magasanikiibacteriota</taxon>
    </lineage>
</organism>
<dbReference type="PANTHER" id="PTHR30250:SF11">
    <property type="entry name" value="O-ANTIGEN TRANSPORTER-RELATED"/>
    <property type="match status" value="1"/>
</dbReference>
<proteinExistence type="predicted"/>
<feature type="transmembrane region" description="Helical" evidence="6">
    <location>
        <begin position="438"/>
        <end position="458"/>
    </location>
</feature>
<feature type="transmembrane region" description="Helical" evidence="6">
    <location>
        <begin position="40"/>
        <end position="64"/>
    </location>
</feature>
<keyword evidence="3 6" id="KW-0812">Transmembrane</keyword>
<dbReference type="PANTHER" id="PTHR30250">
    <property type="entry name" value="PST FAMILY PREDICTED COLANIC ACID TRANSPORTER"/>
    <property type="match status" value="1"/>
</dbReference>
<sequence length="468" mass="52277">MSFPLIAKNTLIQIIGRGFSTLFGLIALAAVTRYLGQEQFGWYTTVATFLQFFAVFADFGLTLIGAQMIAEPGADEDRIISNLFSFRLMLSTLFFGSAMIAIFFFPYPLIIKQGVLVLTGSLFAATLQNIFMGVFQKHLRMGIAACGDAMGRFIILIGYFLCIFFQWGLLPILAISAVANATQFAFFFAATKKIVKITWLTEWVIYKKIFSKSWPIAMSMGFNLIYLRADIIILSLVRSQAEVGLYGAAYRVIDVAASIPVMFMGIILPHLTSAWHADRAKFNHYFRRAFDFMSIIALPFVLGGIYLAKPAMAFLAGAEFAESGRYLQILLIALLAIFFGALSGHAIVSLNKQRMMIWGYIITAALTLIGYFIFIPRYGAIGAGWMTVFSEILILILTFIMVEKTVRVWPSFTIFNKSLIGSIAMLAAIYFITLPHFIYSLILAVFVYCAALFLLKGITKKMIMELIK</sequence>
<feature type="transmembrane region" description="Helical" evidence="6">
    <location>
        <begin position="249"/>
        <end position="268"/>
    </location>
</feature>
<accession>A0A0G0VG26</accession>
<feature type="transmembrane region" description="Helical" evidence="6">
    <location>
        <begin position="289"/>
        <end position="308"/>
    </location>
</feature>
<dbReference type="CDD" id="cd13128">
    <property type="entry name" value="MATE_Wzx_like"/>
    <property type="match status" value="1"/>
</dbReference>
<feature type="transmembrane region" description="Helical" evidence="6">
    <location>
        <begin position="328"/>
        <end position="348"/>
    </location>
</feature>
<dbReference type="GO" id="GO:0005886">
    <property type="term" value="C:plasma membrane"/>
    <property type="evidence" value="ECO:0007669"/>
    <property type="project" value="UniProtKB-SubCell"/>
</dbReference>